<reference evidence="2 4" key="2">
    <citation type="journal article" date="2013" name="Nature">
        <title>Insights into bilaterian evolution from three spiralian genomes.</title>
        <authorList>
            <person name="Simakov O."/>
            <person name="Marletaz F."/>
            <person name="Cho S.J."/>
            <person name="Edsinger-Gonzales E."/>
            <person name="Havlak P."/>
            <person name="Hellsten U."/>
            <person name="Kuo D.H."/>
            <person name="Larsson T."/>
            <person name="Lv J."/>
            <person name="Arendt D."/>
            <person name="Savage R."/>
            <person name="Osoegawa K."/>
            <person name="de Jong P."/>
            <person name="Grimwood J."/>
            <person name="Chapman J.A."/>
            <person name="Shapiro H."/>
            <person name="Aerts A."/>
            <person name="Otillar R.P."/>
            <person name="Terry A.Y."/>
            <person name="Boore J.L."/>
            <person name="Grigoriev I.V."/>
            <person name="Lindberg D.R."/>
            <person name="Seaver E.C."/>
            <person name="Weisblat D.A."/>
            <person name="Putnam N.H."/>
            <person name="Rokhsar D.S."/>
        </authorList>
    </citation>
    <scope>NUCLEOTIDE SEQUENCE</scope>
</reference>
<dbReference type="Pfam" id="PF00481">
    <property type="entry name" value="PP2C"/>
    <property type="match status" value="1"/>
</dbReference>
<dbReference type="SUPFAM" id="SSF81606">
    <property type="entry name" value="PP2C-like"/>
    <property type="match status" value="1"/>
</dbReference>
<reference evidence="4" key="1">
    <citation type="submission" date="2012-12" db="EMBL/GenBank/DDBJ databases">
        <authorList>
            <person name="Hellsten U."/>
            <person name="Grimwood J."/>
            <person name="Chapman J.A."/>
            <person name="Shapiro H."/>
            <person name="Aerts A."/>
            <person name="Otillar R.P."/>
            <person name="Terry A.Y."/>
            <person name="Boore J.L."/>
            <person name="Simakov O."/>
            <person name="Marletaz F."/>
            <person name="Cho S.-J."/>
            <person name="Edsinger-Gonzales E."/>
            <person name="Havlak P."/>
            <person name="Kuo D.-H."/>
            <person name="Larsson T."/>
            <person name="Lv J."/>
            <person name="Arendt D."/>
            <person name="Savage R."/>
            <person name="Osoegawa K."/>
            <person name="de Jong P."/>
            <person name="Lindberg D.R."/>
            <person name="Seaver E.C."/>
            <person name="Weisblat D.A."/>
            <person name="Putnam N.H."/>
            <person name="Grigoriev I.V."/>
            <person name="Rokhsar D.S."/>
        </authorList>
    </citation>
    <scope>NUCLEOTIDE SEQUENCE</scope>
</reference>
<sequence length="411" mass="46532">MMQYNCIGLGYKSKFNCDVEDPQSFNEECFCTRLTDDLLLYGLCIGYNGNKVSKYVAKHFAVKFLNFIEDAHNADSKINSILIKHIFQQSENELECASVLIALNHKNKLHVAYTGCSRALLVMGDDKLYHVNQLTTEHNMLNSKEIQRLTELGLDCSKLGTSELCGHPFTRCIGGLNLKKHFQNYPLLSKLLSSPWICEPDVIEPVQINDSSHTLVLVSNNIIFKIADSGCSPEKINDAIFTKIQQQIQIHPNMNNAAQRLIEEISSYENKTFCMFSHESSYSIIIHNFKNPYLSNTVKKATYRNINALPPLTIDVGNNESELSQLNSLQLDFRLPELFSKKNVSRSETMKSVDDMLKSTEDSNLILRKPEKLAPYVDFSAFYANSSNADLIADSKALRDFEIISENILKS</sequence>
<protein>
    <recommendedName>
        <fullName evidence="1">PPM-type phosphatase domain-containing protein</fullName>
    </recommendedName>
</protein>
<dbReference type="RefSeq" id="XP_009016513.1">
    <property type="nucleotide sequence ID" value="XM_009018265.1"/>
</dbReference>
<evidence type="ECO:0000259" key="1">
    <source>
        <dbReference type="PROSITE" id="PS51746"/>
    </source>
</evidence>
<dbReference type="InterPro" id="IPR036457">
    <property type="entry name" value="PPM-type-like_dom_sf"/>
</dbReference>
<dbReference type="EMBL" id="KB096365">
    <property type="protein sequence ID" value="ESO05198.1"/>
    <property type="molecule type" value="Genomic_DNA"/>
</dbReference>
<reference evidence="3" key="3">
    <citation type="submission" date="2015-06" db="UniProtKB">
        <authorList>
            <consortium name="EnsemblMetazoa"/>
        </authorList>
    </citation>
    <scope>IDENTIFICATION</scope>
</reference>
<gene>
    <name evidence="3" type="primary">20203691</name>
    <name evidence="2" type="ORF">HELRODRAFT_171540</name>
</gene>
<dbReference type="PROSITE" id="PS51746">
    <property type="entry name" value="PPM_2"/>
    <property type="match status" value="1"/>
</dbReference>
<dbReference type="OrthoDB" id="10049211at2759"/>
<evidence type="ECO:0000313" key="2">
    <source>
        <dbReference type="EMBL" id="ESO05198.1"/>
    </source>
</evidence>
<dbReference type="KEGG" id="hro:HELRODRAFT_171540"/>
<proteinExistence type="predicted"/>
<organism evidence="3 4">
    <name type="scientific">Helobdella robusta</name>
    <name type="common">Californian leech</name>
    <dbReference type="NCBI Taxonomy" id="6412"/>
    <lineage>
        <taxon>Eukaryota</taxon>
        <taxon>Metazoa</taxon>
        <taxon>Spiralia</taxon>
        <taxon>Lophotrochozoa</taxon>
        <taxon>Annelida</taxon>
        <taxon>Clitellata</taxon>
        <taxon>Hirudinea</taxon>
        <taxon>Rhynchobdellida</taxon>
        <taxon>Glossiphoniidae</taxon>
        <taxon>Helobdella</taxon>
    </lineage>
</organism>
<evidence type="ECO:0000313" key="4">
    <source>
        <dbReference type="Proteomes" id="UP000015101"/>
    </source>
</evidence>
<dbReference type="EMBL" id="AMQM01003891">
    <property type="status" value="NOT_ANNOTATED_CDS"/>
    <property type="molecule type" value="Genomic_DNA"/>
</dbReference>
<keyword evidence="4" id="KW-1185">Reference proteome</keyword>
<dbReference type="GO" id="GO:0004722">
    <property type="term" value="F:protein serine/threonine phosphatase activity"/>
    <property type="evidence" value="ECO:0007669"/>
    <property type="project" value="InterPro"/>
</dbReference>
<dbReference type="AlphaFoldDB" id="T1F4E2"/>
<dbReference type="InterPro" id="IPR015655">
    <property type="entry name" value="PP2C"/>
</dbReference>
<dbReference type="eggNOG" id="KOG0698">
    <property type="taxonomic scope" value="Eukaryota"/>
</dbReference>
<dbReference type="Proteomes" id="UP000015101">
    <property type="component" value="Unassembled WGS sequence"/>
</dbReference>
<dbReference type="STRING" id="6412.T1F4E2"/>
<accession>T1F4E2</accession>
<name>T1F4E2_HELRO</name>
<dbReference type="HOGENOM" id="CLU_027717_1_0_1"/>
<dbReference type="GeneID" id="20203691"/>
<dbReference type="CTD" id="20203691"/>
<feature type="domain" description="PPM-type phosphatase" evidence="1">
    <location>
        <begin position="16"/>
        <end position="289"/>
    </location>
</feature>
<dbReference type="Gene3D" id="3.60.40.10">
    <property type="entry name" value="PPM-type phosphatase domain"/>
    <property type="match status" value="1"/>
</dbReference>
<dbReference type="SMART" id="SM00332">
    <property type="entry name" value="PP2Cc"/>
    <property type="match status" value="1"/>
</dbReference>
<evidence type="ECO:0000313" key="3">
    <source>
        <dbReference type="EnsemblMetazoa" id="HelroP171540"/>
    </source>
</evidence>
<dbReference type="EnsemblMetazoa" id="HelroT171540">
    <property type="protein sequence ID" value="HelroP171540"/>
    <property type="gene ID" value="HelroG171540"/>
</dbReference>
<dbReference type="PANTHER" id="PTHR13832">
    <property type="entry name" value="PROTEIN PHOSPHATASE 2C"/>
    <property type="match status" value="1"/>
</dbReference>
<dbReference type="InterPro" id="IPR001932">
    <property type="entry name" value="PPM-type_phosphatase-like_dom"/>
</dbReference>
<dbReference type="PANTHER" id="PTHR13832:SF533">
    <property type="entry name" value="TGF-BETA-ACTIVATED KINASE 1 AND MAP3K7-BINDING PROTEIN 1"/>
    <property type="match status" value="1"/>
</dbReference>
<dbReference type="InParanoid" id="T1F4E2"/>